<organism evidence="1 2">
    <name type="scientific">Paramecium pentaurelia</name>
    <dbReference type="NCBI Taxonomy" id="43138"/>
    <lineage>
        <taxon>Eukaryota</taxon>
        <taxon>Sar</taxon>
        <taxon>Alveolata</taxon>
        <taxon>Ciliophora</taxon>
        <taxon>Intramacronucleata</taxon>
        <taxon>Oligohymenophorea</taxon>
        <taxon>Peniculida</taxon>
        <taxon>Parameciidae</taxon>
        <taxon>Paramecium</taxon>
    </lineage>
</organism>
<evidence type="ECO:0000313" key="1">
    <source>
        <dbReference type="EMBL" id="CAD8163842.1"/>
    </source>
</evidence>
<dbReference type="AlphaFoldDB" id="A0A8S1UJA9"/>
<gene>
    <name evidence="1" type="ORF">PPENT_87.1.T0400091</name>
</gene>
<evidence type="ECO:0000313" key="2">
    <source>
        <dbReference type="Proteomes" id="UP000689195"/>
    </source>
</evidence>
<sequence>MLETKELYYQYQQKLIIQMIQLYLVPQKKQNDFFEVKTESLEQVPQKNQNHMTKIQRQKMRQEQEIHLDTLYLKHHSKQVLSKQRKLFYQGIYPEDLDDYTELNKSISNYY</sequence>
<reference evidence="1" key="1">
    <citation type="submission" date="2021-01" db="EMBL/GenBank/DDBJ databases">
        <authorList>
            <consortium name="Genoscope - CEA"/>
            <person name="William W."/>
        </authorList>
    </citation>
    <scope>NUCLEOTIDE SEQUENCE</scope>
</reference>
<dbReference type="Proteomes" id="UP000689195">
    <property type="component" value="Unassembled WGS sequence"/>
</dbReference>
<keyword evidence="2" id="KW-1185">Reference proteome</keyword>
<name>A0A8S1UJA9_9CILI</name>
<protein>
    <submittedName>
        <fullName evidence="1">Uncharacterized protein</fullName>
    </submittedName>
</protein>
<dbReference type="EMBL" id="CAJJDO010000040">
    <property type="protein sequence ID" value="CAD8163842.1"/>
    <property type="molecule type" value="Genomic_DNA"/>
</dbReference>
<proteinExistence type="predicted"/>
<comment type="caution">
    <text evidence="1">The sequence shown here is derived from an EMBL/GenBank/DDBJ whole genome shotgun (WGS) entry which is preliminary data.</text>
</comment>
<accession>A0A8S1UJA9</accession>